<evidence type="ECO:0000256" key="3">
    <source>
        <dbReference type="ARBA" id="ARBA00022777"/>
    </source>
</evidence>
<evidence type="ECO:0000256" key="5">
    <source>
        <dbReference type="SAM" id="Phobius"/>
    </source>
</evidence>
<feature type="transmembrane region" description="Helical" evidence="5">
    <location>
        <begin position="567"/>
        <end position="586"/>
    </location>
</feature>
<organism evidence="8 9">
    <name type="scientific">Bordetella petrii (strain ATCC BAA-461 / DSM 12804 / CCUG 43448 / CIP 107267 / Se-1111R)</name>
    <dbReference type="NCBI Taxonomy" id="340100"/>
    <lineage>
        <taxon>Bacteria</taxon>
        <taxon>Pseudomonadati</taxon>
        <taxon>Pseudomonadota</taxon>
        <taxon>Betaproteobacteria</taxon>
        <taxon>Burkholderiales</taxon>
        <taxon>Alcaligenaceae</taxon>
        <taxon>Bordetella</taxon>
    </lineage>
</organism>
<feature type="domain" description="PPM-type phosphatase" evidence="7">
    <location>
        <begin position="21"/>
        <end position="252"/>
    </location>
</feature>
<dbReference type="SMART" id="SM00332">
    <property type="entry name" value="PP2Cc"/>
    <property type="match status" value="1"/>
</dbReference>
<dbReference type="EC" id="2.7.11.1" evidence="8"/>
<dbReference type="PANTHER" id="PTHR43289">
    <property type="entry name" value="MITOGEN-ACTIVATED PROTEIN KINASE KINASE KINASE 20-RELATED"/>
    <property type="match status" value="1"/>
</dbReference>
<keyword evidence="4" id="KW-0067">ATP-binding</keyword>
<dbReference type="InterPro" id="IPR036457">
    <property type="entry name" value="PPM-type-like_dom_sf"/>
</dbReference>
<feature type="domain" description="Protein kinase" evidence="6">
    <location>
        <begin position="285"/>
        <end position="550"/>
    </location>
</feature>
<keyword evidence="5" id="KW-0812">Transmembrane</keyword>
<dbReference type="InterPro" id="IPR001932">
    <property type="entry name" value="PPM-type_phosphatase-like_dom"/>
</dbReference>
<dbReference type="Proteomes" id="UP000001225">
    <property type="component" value="Chromosome"/>
</dbReference>
<dbReference type="STRING" id="94624.Bpet4999"/>
<dbReference type="PROSITE" id="PS00109">
    <property type="entry name" value="PROTEIN_KINASE_TYR"/>
    <property type="match status" value="1"/>
</dbReference>
<dbReference type="AlphaFoldDB" id="A9IJ93"/>
<dbReference type="CDD" id="cd00143">
    <property type="entry name" value="PP2Cc"/>
    <property type="match status" value="1"/>
</dbReference>
<dbReference type="Gene3D" id="1.10.510.10">
    <property type="entry name" value="Transferase(Phosphotransferase) domain 1"/>
    <property type="match status" value="1"/>
</dbReference>
<dbReference type="EMBL" id="AM902716">
    <property type="protein sequence ID" value="CAP45351.1"/>
    <property type="molecule type" value="Genomic_DNA"/>
</dbReference>
<evidence type="ECO:0000259" key="7">
    <source>
        <dbReference type="PROSITE" id="PS51746"/>
    </source>
</evidence>
<keyword evidence="2" id="KW-0547">Nucleotide-binding</keyword>
<protein>
    <submittedName>
        <fullName evidence="8">Probable bifunctional serine/threonine kinase and phosphatase</fullName>
        <ecNumber evidence="8">2.7.11.1</ecNumber>
    </submittedName>
</protein>
<proteinExistence type="predicted"/>
<keyword evidence="3 8" id="KW-0418">Kinase</keyword>
<dbReference type="PANTHER" id="PTHR43289:SF6">
    <property type="entry name" value="SERINE_THREONINE-PROTEIN KINASE NEKL-3"/>
    <property type="match status" value="1"/>
</dbReference>
<evidence type="ECO:0000256" key="1">
    <source>
        <dbReference type="ARBA" id="ARBA00022679"/>
    </source>
</evidence>
<gene>
    <name evidence="8" type="ordered locus">Bpet4999</name>
</gene>
<dbReference type="PROSITE" id="PS51746">
    <property type="entry name" value="PPM_2"/>
    <property type="match status" value="1"/>
</dbReference>
<name>A9IJ93_BORPD</name>
<evidence type="ECO:0000313" key="8">
    <source>
        <dbReference type="EMBL" id="CAP45351.1"/>
    </source>
</evidence>
<dbReference type="GO" id="GO:0005524">
    <property type="term" value="F:ATP binding"/>
    <property type="evidence" value="ECO:0007669"/>
    <property type="project" value="UniProtKB-KW"/>
</dbReference>
<dbReference type="InterPro" id="IPR008266">
    <property type="entry name" value="Tyr_kinase_AS"/>
</dbReference>
<accession>A9IJ93</accession>
<dbReference type="Gene3D" id="3.60.40.10">
    <property type="entry name" value="PPM-type phosphatase domain"/>
    <property type="match status" value="1"/>
</dbReference>
<reference evidence="8 9" key="1">
    <citation type="journal article" date="2008" name="BMC Genomics">
        <title>The missing link: Bordetella petrii is endowed with both the metabolic versatility of environmental bacteria and virulence traits of pathogenic Bordetellae.</title>
        <authorList>
            <person name="Gross R."/>
            <person name="Guzman C.A."/>
            <person name="Sebaihia M."/>
            <person name="Martins Dos Santos V.A."/>
            <person name="Pieper D.H."/>
            <person name="Koebnik R."/>
            <person name="Lechner M."/>
            <person name="Bartels D."/>
            <person name="Buhrmester J."/>
            <person name="Choudhuri J.V."/>
            <person name="Ebensen T."/>
            <person name="Gaigalat L."/>
            <person name="Herrmann S."/>
            <person name="Khachane A.N."/>
            <person name="Larisch C."/>
            <person name="Link S."/>
            <person name="Linke B."/>
            <person name="Meyer F."/>
            <person name="Mormann S."/>
            <person name="Nakunst D."/>
            <person name="Rueckert C."/>
            <person name="Schneiker-Bekel S."/>
            <person name="Schulze K."/>
            <person name="Vorhoelter F.J."/>
            <person name="Yevsa T."/>
            <person name="Engle J.T."/>
            <person name="Goldman W.E."/>
            <person name="Puehler A."/>
            <person name="Goebel U.B."/>
            <person name="Goesmann A."/>
            <person name="Bloecker H."/>
            <person name="Kaiser O."/>
            <person name="Martinez-Arias R."/>
        </authorList>
    </citation>
    <scope>NUCLEOTIDE SEQUENCE [LARGE SCALE GENOMIC DNA]</scope>
    <source>
        <strain evidence="9">ATCC BAA-461 / DSM 12804 / CCUG 43448 / CIP 107267 / Se-1111R</strain>
    </source>
</reference>
<keyword evidence="5" id="KW-0472">Membrane</keyword>
<dbReference type="Gene3D" id="3.30.200.20">
    <property type="entry name" value="Phosphorylase Kinase, domain 1"/>
    <property type="match status" value="1"/>
</dbReference>
<evidence type="ECO:0000313" key="9">
    <source>
        <dbReference type="Proteomes" id="UP000001225"/>
    </source>
</evidence>
<dbReference type="Pfam" id="PF13672">
    <property type="entry name" value="PP2C_2"/>
    <property type="match status" value="1"/>
</dbReference>
<keyword evidence="9" id="KW-1185">Reference proteome</keyword>
<dbReference type="Pfam" id="PF00069">
    <property type="entry name" value="Pkinase"/>
    <property type="match status" value="1"/>
</dbReference>
<keyword evidence="1 8" id="KW-0808">Transferase</keyword>
<evidence type="ECO:0000256" key="2">
    <source>
        <dbReference type="ARBA" id="ARBA00022741"/>
    </source>
</evidence>
<dbReference type="eggNOG" id="COG0631">
    <property type="taxonomic scope" value="Bacteria"/>
</dbReference>
<dbReference type="SMART" id="SM00331">
    <property type="entry name" value="PP2C_SIG"/>
    <property type="match status" value="1"/>
</dbReference>
<dbReference type="KEGG" id="bpt:Bpet4999"/>
<dbReference type="SUPFAM" id="SSF56112">
    <property type="entry name" value="Protein kinase-like (PK-like)"/>
    <property type="match status" value="1"/>
</dbReference>
<dbReference type="CDD" id="cd14014">
    <property type="entry name" value="STKc_PknB_like"/>
    <property type="match status" value="1"/>
</dbReference>
<dbReference type="GO" id="GO:0004674">
    <property type="term" value="F:protein serine/threonine kinase activity"/>
    <property type="evidence" value="ECO:0007669"/>
    <property type="project" value="UniProtKB-EC"/>
</dbReference>
<dbReference type="eggNOG" id="COG0515">
    <property type="taxonomic scope" value="Bacteria"/>
</dbReference>
<dbReference type="PROSITE" id="PS50011">
    <property type="entry name" value="PROTEIN_KINASE_DOM"/>
    <property type="match status" value="1"/>
</dbReference>
<dbReference type="SUPFAM" id="SSF81606">
    <property type="entry name" value="PP2C-like"/>
    <property type="match status" value="1"/>
</dbReference>
<evidence type="ECO:0000259" key="6">
    <source>
        <dbReference type="PROSITE" id="PS50011"/>
    </source>
</evidence>
<dbReference type="InterPro" id="IPR000719">
    <property type="entry name" value="Prot_kinase_dom"/>
</dbReference>
<sequence length="587" mass="64302">MDRPPARHPDHPTATRRLRVTVGQYSDRGRKPSNQDFHGLCIPEGPLLDTKGIAVALADGISSSGVSHIASETAVAGFLEDYYCTPESWPVKKSAQRVLSAANAWLHAQTRQGPHRHDRDRGYVCAMSVLVLKSTTAHILHVGDARIYRLRGAVLEQLTDDHRIQVARDKSYLGRALGLSAHLQVDYHTRRVEAGDVFVLATDGVHEFVDAAAVIQAVHTHAPNLDAAAASLADLAYACGSADNLTVQIVRVDDLPTPDAGEVARQASALPCPPLLQAGMVFEGFRIDQELRASSRSHVYRATDLATGAVVAIKIPSLDLRHDPAYLERLLMEEWIARRLDSSHVVRAWPATRPRRSLYTVTEYLEGITLAHWMATHRAPSLEQVTDIIEQVAQGLQAFHRQEMVHQDLRPENILLGADGTARIIDLGSTRVAGIAEMAPGGQAAPMLGTAQYAAPEYFLGEPGSPVSDIYSLGVIAYQMLTGRLPYGAQVAQARTRAAQRQLRYVSALDERHAIPAWVDGVLSLAVHPDPRRRYQELSELTYALRHPHAAVATHARPPLLERNPLVFWKGLSLLLALALVVLLALR</sequence>
<dbReference type="InterPro" id="IPR011009">
    <property type="entry name" value="Kinase-like_dom_sf"/>
</dbReference>
<keyword evidence="5" id="KW-1133">Transmembrane helix</keyword>
<evidence type="ECO:0000256" key="4">
    <source>
        <dbReference type="ARBA" id="ARBA00022840"/>
    </source>
</evidence>